<sequence>MDNLTLEQKKVQFDEFFMIAHPIKINIKLLSNDVALPDVDQLDEVMPYAFRIANEMSTVQSQALRPLRGLSDHASDLVDYLNLQTRKIDLMMSYILQQQDEPDTRFEAVKFGGGGLVTHHHTDIPVGTNAELKLFLTEEAAAIFCYGEVITCQQAEDEYHIAFIFNRIREEDQELLVRASLHLQTQQLRKRSQQRN</sequence>
<protein>
    <submittedName>
        <fullName evidence="2">PilZ domain-containing protein</fullName>
    </submittedName>
</protein>
<keyword evidence="3" id="KW-1185">Reference proteome</keyword>
<evidence type="ECO:0000313" key="2">
    <source>
        <dbReference type="EMBL" id="NMH58753.1"/>
    </source>
</evidence>
<dbReference type="Pfam" id="PF07238">
    <property type="entry name" value="PilZ"/>
    <property type="match status" value="1"/>
</dbReference>
<comment type="caution">
    <text evidence="2">The sequence shown here is derived from an EMBL/GenBank/DDBJ whole genome shotgun (WGS) entry which is preliminary data.</text>
</comment>
<dbReference type="RefSeq" id="WP_169209305.1">
    <property type="nucleotide sequence ID" value="NZ_JAATNW010000001.1"/>
</dbReference>
<evidence type="ECO:0000313" key="3">
    <source>
        <dbReference type="Proteomes" id="UP000709336"/>
    </source>
</evidence>
<accession>A0ABX1R0F8</accession>
<dbReference type="EMBL" id="JAATNW010000001">
    <property type="protein sequence ID" value="NMH58753.1"/>
    <property type="molecule type" value="Genomic_DNA"/>
</dbReference>
<dbReference type="InterPro" id="IPR009875">
    <property type="entry name" value="PilZ_domain"/>
</dbReference>
<dbReference type="Proteomes" id="UP000709336">
    <property type="component" value="Unassembled WGS sequence"/>
</dbReference>
<feature type="domain" description="PilZ" evidence="1">
    <location>
        <begin position="109"/>
        <end position="179"/>
    </location>
</feature>
<proteinExistence type="predicted"/>
<name>A0ABX1R0F8_9ALTE</name>
<reference evidence="2 3" key="1">
    <citation type="submission" date="2020-03" db="EMBL/GenBank/DDBJ databases">
        <title>Alteromonas ponticola sp. nov., isolated from seawater.</title>
        <authorList>
            <person name="Yoon J.-H."/>
            <person name="Kim Y.-O."/>
        </authorList>
    </citation>
    <scope>NUCLEOTIDE SEQUENCE [LARGE SCALE GENOMIC DNA]</scope>
    <source>
        <strain evidence="2 3">MYP5</strain>
    </source>
</reference>
<organism evidence="2 3">
    <name type="scientific">Alteromonas ponticola</name>
    <dbReference type="NCBI Taxonomy" id="2720613"/>
    <lineage>
        <taxon>Bacteria</taxon>
        <taxon>Pseudomonadati</taxon>
        <taxon>Pseudomonadota</taxon>
        <taxon>Gammaproteobacteria</taxon>
        <taxon>Alteromonadales</taxon>
        <taxon>Alteromonadaceae</taxon>
        <taxon>Alteromonas/Salinimonas group</taxon>
        <taxon>Alteromonas</taxon>
    </lineage>
</organism>
<gene>
    <name evidence="2" type="ORF">HCJ96_01780</name>
</gene>
<evidence type="ECO:0000259" key="1">
    <source>
        <dbReference type="Pfam" id="PF07238"/>
    </source>
</evidence>